<proteinExistence type="predicted"/>
<gene>
    <name evidence="1" type="ORF">GGQ71_004754</name>
</gene>
<evidence type="ECO:0000313" key="1">
    <source>
        <dbReference type="EMBL" id="MBB4010453.1"/>
    </source>
</evidence>
<evidence type="ECO:0000313" key="2">
    <source>
        <dbReference type="Proteomes" id="UP000544107"/>
    </source>
</evidence>
<accession>A0A7W6HSN2</accession>
<sequence>MRGRALRVVADGVVAFVGDGEGAEEATGYGKIKGRTSRLGRSVVLVGDFGHLCTSSMLDAMCWHPNLCRIINDNRTSHRNF</sequence>
<organism evidence="1 2">
    <name type="scientific">Allorhizobium taibaishanense</name>
    <dbReference type="NCBI Taxonomy" id="887144"/>
    <lineage>
        <taxon>Bacteria</taxon>
        <taxon>Pseudomonadati</taxon>
        <taxon>Pseudomonadota</taxon>
        <taxon>Alphaproteobacteria</taxon>
        <taxon>Hyphomicrobiales</taxon>
        <taxon>Rhizobiaceae</taxon>
        <taxon>Rhizobium/Agrobacterium group</taxon>
        <taxon>Allorhizobium</taxon>
    </lineage>
</organism>
<name>A0A7W6HSN2_9HYPH</name>
<reference evidence="1 2" key="1">
    <citation type="submission" date="2020-08" db="EMBL/GenBank/DDBJ databases">
        <title>Genomic Encyclopedia of Type Strains, Phase IV (KMG-IV): sequencing the most valuable type-strain genomes for metagenomic binning, comparative biology and taxonomic classification.</title>
        <authorList>
            <person name="Goeker M."/>
        </authorList>
    </citation>
    <scope>NUCLEOTIDE SEQUENCE [LARGE SCALE GENOMIC DNA]</scope>
    <source>
        <strain evidence="1 2">DSM 100021</strain>
    </source>
</reference>
<protein>
    <submittedName>
        <fullName evidence="1">Uncharacterized protein</fullName>
    </submittedName>
</protein>
<dbReference type="EMBL" id="JACIED010000009">
    <property type="protein sequence ID" value="MBB4010453.1"/>
    <property type="molecule type" value="Genomic_DNA"/>
</dbReference>
<dbReference type="AlphaFoldDB" id="A0A7W6HSN2"/>
<comment type="caution">
    <text evidence="1">The sequence shown here is derived from an EMBL/GenBank/DDBJ whole genome shotgun (WGS) entry which is preliminary data.</text>
</comment>
<dbReference type="Proteomes" id="UP000544107">
    <property type="component" value="Unassembled WGS sequence"/>
</dbReference>